<evidence type="ECO:0000313" key="3">
    <source>
        <dbReference type="EMBL" id="MCO6042511.1"/>
    </source>
</evidence>
<keyword evidence="4" id="KW-1185">Reference proteome</keyword>
<comment type="caution">
    <text evidence="3">The sequence shown here is derived from an EMBL/GenBank/DDBJ whole genome shotgun (WGS) entry which is preliminary data.</text>
</comment>
<feature type="domain" description="AAA+ ATPase" evidence="2">
    <location>
        <begin position="44"/>
        <end position="195"/>
    </location>
</feature>
<dbReference type="Gene3D" id="3.40.50.300">
    <property type="entry name" value="P-loop containing nucleotide triphosphate hydrolases"/>
    <property type="match status" value="1"/>
</dbReference>
<evidence type="ECO:0000259" key="2">
    <source>
        <dbReference type="SMART" id="SM00382"/>
    </source>
</evidence>
<dbReference type="SMART" id="SM00382">
    <property type="entry name" value="AAA"/>
    <property type="match status" value="1"/>
</dbReference>
<sequence>MLTIAELARATERVFPTHARVERYYPAGAAQQAREILGRCLDRGEGPALLIGSPGTGKSMLLNVLADDLGQNRPVVFLTSAQLCTRRALLQSILFELGQPYRQRDEGDLRLALMDYLKNGDVTNSGVLLLVDEAQSLPIRLLEELRILGNVAHRGVPIVRLLLAGSAPLEETFSEPEVEAFNQRIAARCYLSPLSHHDTAQYVRGHLAAAGANPDELFTADALDAVYRATDGIARLVNQVCDRALVLAAAHQQTQVSKQLVEGAWADLQQLPTPWNLPEVPDTCSGDDDDDSEIVEFGPLSEDSADDSEEKFVEATFEQATTARLHEPEEELELELELEEQLEVDLPEVASVPQAQPSAPTTEGLTTEEPTVEVTDVEVATNVTRTQPFSKPVAASDSSPASTLDDLFGGDEFEEEVIIDEFKSFEQTIPPSRPRVTSACEAELSQMLHEVIQSGGVTEDAPIEAAQAEPDEVIADREETTTLPSFGIVDIEVNELHDVDEIAPDGTELDDETDQVLAEINAIADEAQDAADAKNQPAAWQGDELEILVIEDEMSTPMDTAAAHRADYRQLFKTLRED</sequence>
<feature type="compositionally biased region" description="Acidic residues" evidence="1">
    <location>
        <begin position="285"/>
        <end position="294"/>
    </location>
</feature>
<evidence type="ECO:0000313" key="4">
    <source>
        <dbReference type="Proteomes" id="UP001155241"/>
    </source>
</evidence>
<dbReference type="SUPFAM" id="SSF52540">
    <property type="entry name" value="P-loop containing nucleoside triphosphate hydrolases"/>
    <property type="match status" value="1"/>
</dbReference>
<feature type="region of interest" description="Disordered" evidence="1">
    <location>
        <begin position="273"/>
        <end position="308"/>
    </location>
</feature>
<evidence type="ECO:0000256" key="1">
    <source>
        <dbReference type="SAM" id="MobiDB-lite"/>
    </source>
</evidence>
<dbReference type="InterPro" id="IPR027417">
    <property type="entry name" value="P-loop_NTPase"/>
</dbReference>
<dbReference type="PANTHER" id="PTHR35894:SF1">
    <property type="entry name" value="PHOSPHORIBULOKINASE _ URIDINE KINASE FAMILY"/>
    <property type="match status" value="1"/>
</dbReference>
<gene>
    <name evidence="3" type="ORF">NG895_01190</name>
</gene>
<dbReference type="InterPro" id="IPR049945">
    <property type="entry name" value="AAA_22"/>
</dbReference>
<dbReference type="AlphaFoldDB" id="A0A9X2FE46"/>
<dbReference type="Proteomes" id="UP001155241">
    <property type="component" value="Unassembled WGS sequence"/>
</dbReference>
<dbReference type="GO" id="GO:0016887">
    <property type="term" value="F:ATP hydrolysis activity"/>
    <property type="evidence" value="ECO:0007669"/>
    <property type="project" value="InterPro"/>
</dbReference>
<name>A0A9X2FE46_9BACT</name>
<dbReference type="EMBL" id="JAMXLR010000004">
    <property type="protein sequence ID" value="MCO6042511.1"/>
    <property type="molecule type" value="Genomic_DNA"/>
</dbReference>
<dbReference type="InterPro" id="IPR003593">
    <property type="entry name" value="AAA+_ATPase"/>
</dbReference>
<dbReference type="RefSeq" id="WP_252850613.1">
    <property type="nucleotide sequence ID" value="NZ_JAMXLR010000004.1"/>
</dbReference>
<proteinExistence type="predicted"/>
<dbReference type="InterPro" id="IPR052026">
    <property type="entry name" value="ExeA_AAA_ATPase_DNA-bind"/>
</dbReference>
<dbReference type="Pfam" id="PF13401">
    <property type="entry name" value="AAA_22"/>
    <property type="match status" value="1"/>
</dbReference>
<protein>
    <submittedName>
        <fullName evidence="3">AAA family ATPase</fullName>
    </submittedName>
</protein>
<reference evidence="3" key="1">
    <citation type="submission" date="2022-06" db="EMBL/GenBank/DDBJ databases">
        <title>Aeoliella straminimaris, a novel planctomycete from sediments.</title>
        <authorList>
            <person name="Vitorino I.R."/>
            <person name="Lage O.M."/>
        </authorList>
    </citation>
    <scope>NUCLEOTIDE SEQUENCE</scope>
    <source>
        <strain evidence="3">ICT_H6.2</strain>
    </source>
</reference>
<dbReference type="PANTHER" id="PTHR35894">
    <property type="entry name" value="GENERAL SECRETION PATHWAY PROTEIN A-RELATED"/>
    <property type="match status" value="1"/>
</dbReference>
<organism evidence="3 4">
    <name type="scientific">Aeoliella straminimaris</name>
    <dbReference type="NCBI Taxonomy" id="2954799"/>
    <lineage>
        <taxon>Bacteria</taxon>
        <taxon>Pseudomonadati</taxon>
        <taxon>Planctomycetota</taxon>
        <taxon>Planctomycetia</taxon>
        <taxon>Pirellulales</taxon>
        <taxon>Lacipirellulaceae</taxon>
        <taxon>Aeoliella</taxon>
    </lineage>
</organism>
<accession>A0A9X2FE46</accession>
<dbReference type="CDD" id="cd00009">
    <property type="entry name" value="AAA"/>
    <property type="match status" value="1"/>
</dbReference>